<name>A0A8J2MP22_COTCN</name>
<keyword evidence="1" id="KW-1133">Transmembrane helix</keyword>
<evidence type="ECO:0000313" key="3">
    <source>
        <dbReference type="EMBL" id="CAG5101272.1"/>
    </source>
</evidence>
<evidence type="ECO:0000313" key="4">
    <source>
        <dbReference type="Proteomes" id="UP000786811"/>
    </source>
</evidence>
<keyword evidence="2" id="KW-0732">Signal</keyword>
<keyword evidence="1" id="KW-0472">Membrane</keyword>
<reference evidence="3" key="1">
    <citation type="submission" date="2021-04" db="EMBL/GenBank/DDBJ databases">
        <authorList>
            <person name="Chebbi M.A.C M."/>
        </authorList>
    </citation>
    <scope>NUCLEOTIDE SEQUENCE</scope>
</reference>
<dbReference type="Proteomes" id="UP000786811">
    <property type="component" value="Unassembled WGS sequence"/>
</dbReference>
<sequence>MSQMKKGNRMIVFLMILRLFADVQLNNRANRPVVVRSQMINCCEIITPEDVDCEHIRLIGDHVGILPPGKSNVTLVWPTLYLHDRRGECEIGITYNTDDSLDSCQPVKCLIKYSGKRNFFNKSLRRCQPVVVWVPDSGEAADSNIICHNGRQDNVTGMCICNEGWGTHQIDSLESSTESIHMCNFKTSPFSRVTNTGYSTTSLVILTVIIVSLLFFVLCCVMTLVTQDYSSPPGAGVELRSVLQQTSSRSSFDGSLERLIPPSSRMEGRKKKFDKFGDSYIRLTH</sequence>
<feature type="transmembrane region" description="Helical" evidence="1">
    <location>
        <begin position="203"/>
        <end position="225"/>
    </location>
</feature>
<keyword evidence="4" id="KW-1185">Reference proteome</keyword>
<evidence type="ECO:0000256" key="1">
    <source>
        <dbReference type="SAM" id="Phobius"/>
    </source>
</evidence>
<feature type="signal peptide" evidence="2">
    <location>
        <begin position="1"/>
        <end position="25"/>
    </location>
</feature>
<gene>
    <name evidence="3" type="ORF">HICCMSTLAB_LOCUS10345</name>
</gene>
<feature type="chain" id="PRO_5035259323" evidence="2">
    <location>
        <begin position="26"/>
        <end position="285"/>
    </location>
</feature>
<accession>A0A8J2MP22</accession>
<dbReference type="OrthoDB" id="5977855at2759"/>
<proteinExistence type="predicted"/>
<dbReference type="EMBL" id="CAJNRD030001122">
    <property type="protein sequence ID" value="CAG5101272.1"/>
    <property type="molecule type" value="Genomic_DNA"/>
</dbReference>
<evidence type="ECO:0000256" key="2">
    <source>
        <dbReference type="SAM" id="SignalP"/>
    </source>
</evidence>
<keyword evidence="1" id="KW-0812">Transmembrane</keyword>
<comment type="caution">
    <text evidence="3">The sequence shown here is derived from an EMBL/GenBank/DDBJ whole genome shotgun (WGS) entry which is preliminary data.</text>
</comment>
<dbReference type="AlphaFoldDB" id="A0A8J2MP22"/>
<protein>
    <submittedName>
        <fullName evidence="3">Uncharacterized protein</fullName>
    </submittedName>
</protein>
<organism evidence="3 4">
    <name type="scientific">Cotesia congregata</name>
    <name type="common">Parasitoid wasp</name>
    <name type="synonym">Apanteles congregatus</name>
    <dbReference type="NCBI Taxonomy" id="51543"/>
    <lineage>
        <taxon>Eukaryota</taxon>
        <taxon>Metazoa</taxon>
        <taxon>Ecdysozoa</taxon>
        <taxon>Arthropoda</taxon>
        <taxon>Hexapoda</taxon>
        <taxon>Insecta</taxon>
        <taxon>Pterygota</taxon>
        <taxon>Neoptera</taxon>
        <taxon>Endopterygota</taxon>
        <taxon>Hymenoptera</taxon>
        <taxon>Apocrita</taxon>
        <taxon>Ichneumonoidea</taxon>
        <taxon>Braconidae</taxon>
        <taxon>Microgastrinae</taxon>
        <taxon>Cotesia</taxon>
    </lineage>
</organism>